<comment type="caution">
    <text evidence="1">The sequence shown here is derived from an EMBL/GenBank/DDBJ whole genome shotgun (WGS) entry which is preliminary data.</text>
</comment>
<gene>
    <name evidence="1" type="ORF">S01H4_25911</name>
</gene>
<dbReference type="AlphaFoldDB" id="X1C818"/>
<dbReference type="EMBL" id="BART01012404">
    <property type="protein sequence ID" value="GAG80546.1"/>
    <property type="molecule type" value="Genomic_DNA"/>
</dbReference>
<feature type="non-terminal residue" evidence="1">
    <location>
        <position position="274"/>
    </location>
</feature>
<evidence type="ECO:0008006" key="2">
    <source>
        <dbReference type="Google" id="ProtNLM"/>
    </source>
</evidence>
<organism evidence="1">
    <name type="scientific">marine sediment metagenome</name>
    <dbReference type="NCBI Taxonomy" id="412755"/>
    <lineage>
        <taxon>unclassified sequences</taxon>
        <taxon>metagenomes</taxon>
        <taxon>ecological metagenomes</taxon>
    </lineage>
</organism>
<protein>
    <recommendedName>
        <fullName evidence="2">Calcineurin-like phosphoesterase domain-containing protein</fullName>
    </recommendedName>
</protein>
<name>X1C818_9ZZZZ</name>
<feature type="non-terminal residue" evidence="1">
    <location>
        <position position="1"/>
    </location>
</feature>
<proteinExistence type="predicted"/>
<evidence type="ECO:0000313" key="1">
    <source>
        <dbReference type="EMBL" id="GAG80546.1"/>
    </source>
</evidence>
<sequence>DIGIIFADRHDGRLTADYNPDICAQRTDYLLNSTMTIINLHRPIRYAHIFNLGDNIQGENRYQGSNQATVKGSAREQINNELRLQSRFLNSLSQGVEKVFFYGVRGNHGKYDRTAPDGTNWDLFLYDRLKDASQNQKNVEINYSDLFYLLVNIRGFRFFGIHGDQCKGNAAVPLIAARRKMAEWYALVGGFNYAYMAHFHTKAADTVNTHADYVISPPLITGDDWAVEMVGRASSPQQLCFGIHDHYGRTFQYQLHTDDAFLPKKYDEPEGVVS</sequence>
<dbReference type="SUPFAM" id="SSF56300">
    <property type="entry name" value="Metallo-dependent phosphatases"/>
    <property type="match status" value="1"/>
</dbReference>
<reference evidence="1" key="1">
    <citation type="journal article" date="2014" name="Front. Microbiol.">
        <title>High frequency of phylogenetically diverse reductive dehalogenase-homologous genes in deep subseafloor sedimentary metagenomes.</title>
        <authorList>
            <person name="Kawai M."/>
            <person name="Futagami T."/>
            <person name="Toyoda A."/>
            <person name="Takaki Y."/>
            <person name="Nishi S."/>
            <person name="Hori S."/>
            <person name="Arai W."/>
            <person name="Tsubouchi T."/>
            <person name="Morono Y."/>
            <person name="Uchiyama I."/>
            <person name="Ito T."/>
            <person name="Fujiyama A."/>
            <person name="Inagaki F."/>
            <person name="Takami H."/>
        </authorList>
    </citation>
    <scope>NUCLEOTIDE SEQUENCE</scope>
    <source>
        <strain evidence="1">Expedition CK06-06</strain>
    </source>
</reference>
<accession>X1C818</accession>
<dbReference type="InterPro" id="IPR029052">
    <property type="entry name" value="Metallo-depent_PP-like"/>
</dbReference>